<dbReference type="EMBL" id="MSFN02000007">
    <property type="protein sequence ID" value="PTU18887.1"/>
    <property type="molecule type" value="Genomic_DNA"/>
</dbReference>
<keyword evidence="1" id="KW-0812">Transmembrane</keyword>
<dbReference type="AlphaFoldDB" id="A0A2T5LRI4"/>
<protein>
    <submittedName>
        <fullName evidence="2">Uncharacterized protein</fullName>
    </submittedName>
</protein>
<organism evidence="2 3">
    <name type="scientific">Aspergillus ochraceoroseus IBT 24754</name>
    <dbReference type="NCBI Taxonomy" id="1392256"/>
    <lineage>
        <taxon>Eukaryota</taxon>
        <taxon>Fungi</taxon>
        <taxon>Dikarya</taxon>
        <taxon>Ascomycota</taxon>
        <taxon>Pezizomycotina</taxon>
        <taxon>Eurotiomycetes</taxon>
        <taxon>Eurotiomycetidae</taxon>
        <taxon>Eurotiales</taxon>
        <taxon>Aspergillaceae</taxon>
        <taxon>Aspergillus</taxon>
        <taxon>Aspergillus subgen. Nidulantes</taxon>
    </lineage>
</organism>
<reference evidence="2 3" key="1">
    <citation type="journal article" date="2018" name="Proc. Natl. Acad. Sci. U.S.A.">
        <title>Linking secondary metabolites to gene clusters through genome sequencing of six diverse Aspergillus species.</title>
        <authorList>
            <person name="Kaerboelling I."/>
            <person name="Vesth T.C."/>
            <person name="Frisvad J.C."/>
            <person name="Nybo J.L."/>
            <person name="Theobald S."/>
            <person name="Kuo A."/>
            <person name="Bowyer P."/>
            <person name="Matsuda Y."/>
            <person name="Mondo S."/>
            <person name="Lyhne E.K."/>
            <person name="Kogle M.E."/>
            <person name="Clum A."/>
            <person name="Lipzen A."/>
            <person name="Salamov A."/>
            <person name="Ngan C.Y."/>
            <person name="Daum C."/>
            <person name="Chiniquy J."/>
            <person name="Barry K."/>
            <person name="LaButti K."/>
            <person name="Haridas S."/>
            <person name="Simmons B.A."/>
            <person name="Magnuson J.K."/>
            <person name="Mortensen U.H."/>
            <person name="Larsen T.O."/>
            <person name="Grigoriev I.V."/>
            <person name="Baker S.E."/>
            <person name="Andersen M.R."/>
        </authorList>
    </citation>
    <scope>NUCLEOTIDE SEQUENCE [LARGE SCALE GENOMIC DNA]</scope>
    <source>
        <strain evidence="2 3">IBT 24754</strain>
    </source>
</reference>
<evidence type="ECO:0000256" key="1">
    <source>
        <dbReference type="SAM" id="Phobius"/>
    </source>
</evidence>
<dbReference type="Proteomes" id="UP000244073">
    <property type="component" value="Unassembled WGS sequence"/>
</dbReference>
<dbReference type="GeneID" id="63809752"/>
<keyword evidence="1" id="KW-0472">Membrane</keyword>
<dbReference type="VEuPathDB" id="FungiDB:P175DRAFT_0337570"/>
<name>A0A2T5LRI4_9EURO</name>
<evidence type="ECO:0000313" key="2">
    <source>
        <dbReference type="EMBL" id="PTU18887.1"/>
    </source>
</evidence>
<dbReference type="RefSeq" id="XP_040750279.1">
    <property type="nucleotide sequence ID" value="XM_040892870.1"/>
</dbReference>
<accession>A0A2T5LRI4</accession>
<keyword evidence="1" id="KW-1133">Transmembrane helix</keyword>
<gene>
    <name evidence="2" type="ORF">P175DRAFT_0337570</name>
</gene>
<comment type="caution">
    <text evidence="2">The sequence shown here is derived from an EMBL/GenBank/DDBJ whole genome shotgun (WGS) entry which is preliminary data.</text>
</comment>
<sequence>MDIRMDPRLRIQILNTGSISGPTRFPTAHHYSSDWKPFSPCNSVISHFRSHLHYHLFFFFFFFFNGKSNIPSSFPFRQFLFSHPSKVPPAFSFFLFFFACSLFPLSVSLRGQSSLRFRFELWRGIHDR</sequence>
<feature type="transmembrane region" description="Helical" evidence="1">
    <location>
        <begin position="90"/>
        <end position="109"/>
    </location>
</feature>
<proteinExistence type="predicted"/>
<evidence type="ECO:0000313" key="3">
    <source>
        <dbReference type="Proteomes" id="UP000244073"/>
    </source>
</evidence>
<feature type="transmembrane region" description="Helical" evidence="1">
    <location>
        <begin position="52"/>
        <end position="70"/>
    </location>
</feature>